<sequence>MPIRQPTKEELRELASELYLTLTDEEVEFFREMAAERIESYETVRSYNPEPQFGSPSVRERSGGTRPPADENPLNAWVTRCEVRGDEGGPLEGWDVALKDNVSVAGVEMTCGSHVVEGYVPNVDATLVARLLEAGADVVGKTNMDDMGMGTSGHSAFGPIHNPHDDAFLAGGSSGGSAVVVAEGEADVAIGTDQGGSVRIPAAFCGVVGHKPTYDLVPYTGCVGLEHLIDHPGPMAREVETVARTLSVIAGSDRKDVRRPSDVPVEEYEEALDGDVSGLSIGVVREGFEREEADPRVVEEVHGAIGTLGDLGASIEEVSVPPHADAGAVHSICQSEAIAAAMRSEGVGRGWQGWYNPSWIESFGKFRQAQSDDFPATVKLSLLMGTYAGKKYHSRYYASGMNLYLELIEEYDALLDEYDLLAMPTVVETAPKYDPERDQFDRARELGTADNASPFNRTGHPATSVPAGEVDGLPVGLQLVGARFDDATPLNAAYALEGERD</sequence>
<feature type="region of interest" description="Disordered" evidence="1">
    <location>
        <begin position="46"/>
        <end position="75"/>
    </location>
</feature>
<feature type="domain" description="Amidase" evidence="2">
    <location>
        <begin position="85"/>
        <end position="488"/>
    </location>
</feature>
<reference evidence="3 4" key="1">
    <citation type="journal article" date="2019" name="Int. J. Syst. Evol. Microbiol.">
        <title>The Global Catalogue of Microorganisms (GCM) 10K type strain sequencing project: providing services to taxonomists for standard genome sequencing and annotation.</title>
        <authorList>
            <consortium name="The Broad Institute Genomics Platform"/>
            <consortium name="The Broad Institute Genome Sequencing Center for Infectious Disease"/>
            <person name="Wu L."/>
            <person name="Ma J."/>
        </authorList>
    </citation>
    <scope>NUCLEOTIDE SEQUENCE [LARGE SCALE GENOMIC DNA]</scope>
    <source>
        <strain evidence="3 4">CGMCC 1.3240</strain>
    </source>
</reference>
<dbReference type="Gene3D" id="3.90.1300.10">
    <property type="entry name" value="Amidase signature (AS) domain"/>
    <property type="match status" value="1"/>
</dbReference>
<proteinExistence type="predicted"/>
<dbReference type="Pfam" id="PF01425">
    <property type="entry name" value="Amidase"/>
    <property type="match status" value="1"/>
</dbReference>
<dbReference type="InterPro" id="IPR036928">
    <property type="entry name" value="AS_sf"/>
</dbReference>
<dbReference type="PANTHER" id="PTHR11895:SF170">
    <property type="entry name" value="AMIDASE"/>
    <property type="match status" value="1"/>
</dbReference>
<accession>A0ABD5UZK4</accession>
<dbReference type="InterPro" id="IPR020556">
    <property type="entry name" value="Amidase_CS"/>
</dbReference>
<dbReference type="PROSITE" id="PS00571">
    <property type="entry name" value="AMIDASES"/>
    <property type="match status" value="1"/>
</dbReference>
<dbReference type="InterPro" id="IPR000120">
    <property type="entry name" value="Amidase"/>
</dbReference>
<comment type="caution">
    <text evidence="3">The sequence shown here is derived from an EMBL/GenBank/DDBJ whole genome shotgun (WGS) entry which is preliminary data.</text>
</comment>
<organism evidence="3 4">
    <name type="scientific">Halalkalicoccus tibetensis</name>
    <dbReference type="NCBI Taxonomy" id="175632"/>
    <lineage>
        <taxon>Archaea</taxon>
        <taxon>Methanobacteriati</taxon>
        <taxon>Methanobacteriota</taxon>
        <taxon>Stenosarchaea group</taxon>
        <taxon>Halobacteria</taxon>
        <taxon>Halobacteriales</taxon>
        <taxon>Halococcaceae</taxon>
        <taxon>Halalkalicoccus</taxon>
    </lineage>
</organism>
<keyword evidence="4" id="KW-1185">Reference proteome</keyword>
<evidence type="ECO:0000256" key="1">
    <source>
        <dbReference type="SAM" id="MobiDB-lite"/>
    </source>
</evidence>
<evidence type="ECO:0000259" key="2">
    <source>
        <dbReference type="Pfam" id="PF01425"/>
    </source>
</evidence>
<dbReference type="Proteomes" id="UP001596312">
    <property type="component" value="Unassembled WGS sequence"/>
</dbReference>
<dbReference type="AlphaFoldDB" id="A0ABD5UZK4"/>
<dbReference type="PANTHER" id="PTHR11895">
    <property type="entry name" value="TRANSAMIDASE"/>
    <property type="match status" value="1"/>
</dbReference>
<dbReference type="EC" id="3.5.1.4" evidence="3"/>
<evidence type="ECO:0000313" key="4">
    <source>
        <dbReference type="Proteomes" id="UP001596312"/>
    </source>
</evidence>
<feature type="region of interest" description="Disordered" evidence="1">
    <location>
        <begin position="449"/>
        <end position="468"/>
    </location>
</feature>
<dbReference type="EMBL" id="JBHSXQ010000001">
    <property type="protein sequence ID" value="MFC6904026.1"/>
    <property type="molecule type" value="Genomic_DNA"/>
</dbReference>
<dbReference type="Gene3D" id="1.10.20.60">
    <property type="entry name" value="Glu-tRNAGln amidotransferase C subunit, N-terminal domain"/>
    <property type="match status" value="1"/>
</dbReference>
<keyword evidence="3" id="KW-0378">Hydrolase</keyword>
<dbReference type="GO" id="GO:0004040">
    <property type="term" value="F:amidase activity"/>
    <property type="evidence" value="ECO:0007669"/>
    <property type="project" value="UniProtKB-EC"/>
</dbReference>
<evidence type="ECO:0000313" key="3">
    <source>
        <dbReference type="EMBL" id="MFC6904026.1"/>
    </source>
</evidence>
<dbReference type="SUPFAM" id="SSF75304">
    <property type="entry name" value="Amidase signature (AS) enzymes"/>
    <property type="match status" value="1"/>
</dbReference>
<dbReference type="NCBIfam" id="NF005565">
    <property type="entry name" value="PRK07235.1"/>
    <property type="match status" value="1"/>
</dbReference>
<name>A0ABD5UZK4_9EURY</name>
<protein>
    <submittedName>
        <fullName evidence="3">Amidase</fullName>
        <ecNumber evidence="3">3.5.1.4</ecNumber>
    </submittedName>
</protein>
<gene>
    <name evidence="3" type="ORF">ACFQGH_02300</name>
</gene>
<dbReference type="RefSeq" id="WP_340602527.1">
    <property type="nucleotide sequence ID" value="NZ_JBBMXV010000001.1"/>
</dbReference>
<dbReference type="InterPro" id="IPR023631">
    <property type="entry name" value="Amidase_dom"/>
</dbReference>